<proteinExistence type="inferred from homology"/>
<evidence type="ECO:0000256" key="1">
    <source>
        <dbReference type="ARBA" id="ARBA00009447"/>
    </source>
</evidence>
<evidence type="ECO:0000256" key="2">
    <source>
        <dbReference type="ARBA" id="ARBA00022448"/>
    </source>
</evidence>
<accession>A0A6P8ZKZ6</accession>
<dbReference type="Proteomes" id="UP000515158">
    <property type="component" value="Unplaced"/>
</dbReference>
<comment type="similarity">
    <text evidence="1">Belongs to the SEC6 family.</text>
</comment>
<protein>
    <submittedName>
        <fullName evidence="6">Exocyst complex component 3</fullName>
    </submittedName>
</protein>
<dbReference type="GeneID" id="117643283"/>
<dbReference type="PANTHER" id="PTHR21292">
    <property type="entry name" value="EXOCYST COMPLEX COMPONENT SEC6-RELATED"/>
    <property type="match status" value="1"/>
</dbReference>
<evidence type="ECO:0000313" key="6">
    <source>
        <dbReference type="RefSeq" id="XP_034237969.1"/>
    </source>
</evidence>
<dbReference type="InParanoid" id="A0A6P8ZKZ6"/>
<dbReference type="Pfam" id="PF06046">
    <property type="entry name" value="Sec6"/>
    <property type="match status" value="1"/>
</dbReference>
<dbReference type="Gene3D" id="1.10.357.70">
    <property type="entry name" value="Exocyst complex component Sec6, C-terminal domain"/>
    <property type="match status" value="1"/>
</dbReference>
<dbReference type="Gene3D" id="1.10.357.50">
    <property type="match status" value="1"/>
</dbReference>
<dbReference type="GO" id="GO:0000149">
    <property type="term" value="F:SNARE binding"/>
    <property type="evidence" value="ECO:0007669"/>
    <property type="project" value="TreeGrafter"/>
</dbReference>
<evidence type="ECO:0000313" key="5">
    <source>
        <dbReference type="Proteomes" id="UP000515158"/>
    </source>
</evidence>
<reference evidence="6" key="1">
    <citation type="submission" date="2025-08" db="UniProtKB">
        <authorList>
            <consortium name="RefSeq"/>
        </authorList>
    </citation>
    <scope>IDENTIFICATION</scope>
    <source>
        <tissue evidence="6">Total insect</tissue>
    </source>
</reference>
<organism evidence="6">
    <name type="scientific">Thrips palmi</name>
    <name type="common">Melon thrips</name>
    <dbReference type="NCBI Taxonomy" id="161013"/>
    <lineage>
        <taxon>Eukaryota</taxon>
        <taxon>Metazoa</taxon>
        <taxon>Ecdysozoa</taxon>
        <taxon>Arthropoda</taxon>
        <taxon>Hexapoda</taxon>
        <taxon>Insecta</taxon>
        <taxon>Pterygota</taxon>
        <taxon>Neoptera</taxon>
        <taxon>Paraneoptera</taxon>
        <taxon>Thysanoptera</taxon>
        <taxon>Terebrantia</taxon>
        <taxon>Thripoidea</taxon>
        <taxon>Thripidae</taxon>
        <taxon>Thrips</taxon>
    </lineage>
</organism>
<keyword evidence="5" id="KW-1185">Reference proteome</keyword>
<sequence length="739" mass="85466">MDKLEAEARATATKHVINMLQRAGQLEKVEQYKRRVSRKKASVEAMLKTAMQSQLDGVRVGLDQLQVSLSEIKEIKDSLKTMDQLFCEVPALCENLQDVREENSRHSQYVTAMENLKHIFTVPECVEKTKQWISEGDLLHARQSLTDLENSRDDLLWELHKSPNQSAADCVLLNAYFEDVEELSSLLEKQVRIVLGRTLNTVRKEPTIIVTALRIVEWQEMQDEFAAQRERQSGFKPPGRPKHWRKMAMDVLERSVAQRIEGTHVDERDEKMWLVRYLELTRLLILEDLRVVKTLCEPCFPPSWNIVEKYVEMYHNCLSGHLEELVQSGLEGNELVSMLAWTTNTYTGPDLMHHPELSFDTSHLGPLLCEATVNALQDKYLQVMENNYQEWMRKTLEAEQADWRAGVAPEGGETDGFFHTSAPVIIFQMIDQNLVVTKTISQELTHRALLLSMDQVTQYGRLYRSAIITFKSRHFEDRSQVPFFTHYMITIVNNCSRFVELAKQLKAQYWRPGVHDRDSAVKLELLLSTFQNLRNEAAQFLLEEAFLDLDLHFKDIATPKWLSSSIPVDTICVTLEDYFQDYVHLCEKNFELVITEAQNHVARRYLTALLQRKLSLKELDQRRKLAQKVTHEADQLKALFLRVAPNILATDSPLDAVKALTEVIRSEDAEMLSLDLLLVIEKYPDLTEEQLRRLLSLRGDITRQDIEDKLKVMKDSNENQSRNKRLSSPPSIFSQIKLS</sequence>
<dbReference type="InterPro" id="IPR010326">
    <property type="entry name" value="EXOC3/Sec6"/>
</dbReference>
<dbReference type="GO" id="GO:0051601">
    <property type="term" value="P:exocyst localization"/>
    <property type="evidence" value="ECO:0007669"/>
    <property type="project" value="TreeGrafter"/>
</dbReference>
<evidence type="ECO:0000256" key="3">
    <source>
        <dbReference type="ARBA" id="ARBA00022483"/>
    </source>
</evidence>
<dbReference type="AlphaFoldDB" id="A0A6P8ZKZ6"/>
<dbReference type="PANTHER" id="PTHR21292:SF1">
    <property type="entry name" value="EXOCYST COMPLEX COMPONENT 3"/>
    <property type="match status" value="1"/>
</dbReference>
<dbReference type="GO" id="GO:0000145">
    <property type="term" value="C:exocyst"/>
    <property type="evidence" value="ECO:0007669"/>
    <property type="project" value="InterPro"/>
</dbReference>
<dbReference type="CTD" id="37142"/>
<feature type="region of interest" description="Disordered" evidence="4">
    <location>
        <begin position="712"/>
        <end position="739"/>
    </location>
</feature>
<dbReference type="FunFam" id="1.10.357.70:FF:000001">
    <property type="entry name" value="Exocyst complex component 3"/>
    <property type="match status" value="1"/>
</dbReference>
<keyword evidence="3" id="KW-0268">Exocytosis</keyword>
<evidence type="ECO:0000256" key="4">
    <source>
        <dbReference type="SAM" id="MobiDB-lite"/>
    </source>
</evidence>
<dbReference type="OrthoDB" id="10047020at2759"/>
<feature type="compositionally biased region" description="Polar residues" evidence="4">
    <location>
        <begin position="726"/>
        <end position="739"/>
    </location>
</feature>
<keyword evidence="2" id="KW-0813">Transport</keyword>
<dbReference type="InterPro" id="IPR042532">
    <property type="entry name" value="EXOC3/Sec6_C"/>
</dbReference>
<dbReference type="RefSeq" id="XP_034237969.1">
    <property type="nucleotide sequence ID" value="XM_034382078.1"/>
</dbReference>
<gene>
    <name evidence="6" type="primary">LOC117643283</name>
</gene>
<dbReference type="KEGG" id="tpal:117643283"/>
<dbReference type="GO" id="GO:0006887">
    <property type="term" value="P:exocytosis"/>
    <property type="evidence" value="ECO:0007669"/>
    <property type="project" value="UniProtKB-KW"/>
</dbReference>
<name>A0A6P8ZKZ6_THRPL</name>
<dbReference type="FunCoup" id="A0A6P8ZKZ6">
    <property type="interactions" value="1306"/>
</dbReference>